<keyword evidence="3" id="KW-0547">Nucleotide-binding</keyword>
<accession>A0A2R7Y7V5</accession>
<dbReference type="PROSITE" id="PS00211">
    <property type="entry name" value="ABC_TRANSPORTER_1"/>
    <property type="match status" value="1"/>
</dbReference>
<dbReference type="Pfam" id="PF00005">
    <property type="entry name" value="ABC_tran"/>
    <property type="match status" value="1"/>
</dbReference>
<proteinExistence type="inferred from homology"/>
<evidence type="ECO:0000256" key="4">
    <source>
        <dbReference type="ARBA" id="ARBA00022840"/>
    </source>
</evidence>
<organism evidence="7 8">
    <name type="scientific">Zestosphaera tikiterensis</name>
    <dbReference type="NCBI Taxonomy" id="1973259"/>
    <lineage>
        <taxon>Archaea</taxon>
        <taxon>Thermoproteota</taxon>
        <taxon>Thermoprotei</taxon>
        <taxon>Desulfurococcales</taxon>
        <taxon>Desulfurococcaceae</taxon>
        <taxon>Zestosphaera</taxon>
    </lineage>
</organism>
<dbReference type="GO" id="GO:0043215">
    <property type="term" value="P:daunorubicin transport"/>
    <property type="evidence" value="ECO:0007669"/>
    <property type="project" value="InterPro"/>
</dbReference>
<dbReference type="GO" id="GO:0016887">
    <property type="term" value="F:ATP hydrolysis activity"/>
    <property type="evidence" value="ECO:0007669"/>
    <property type="project" value="InterPro"/>
</dbReference>
<dbReference type="EMBL" id="NBVN01000002">
    <property type="protein sequence ID" value="PUA33615.1"/>
    <property type="molecule type" value="Genomic_DNA"/>
</dbReference>
<evidence type="ECO:0000256" key="3">
    <source>
        <dbReference type="ARBA" id="ARBA00022741"/>
    </source>
</evidence>
<dbReference type="Gene3D" id="3.40.50.300">
    <property type="entry name" value="P-loop containing nucleotide triphosphate hydrolases"/>
    <property type="match status" value="1"/>
</dbReference>
<dbReference type="Pfam" id="PF13732">
    <property type="entry name" value="DrrA1-3_C"/>
    <property type="match status" value="1"/>
</dbReference>
<dbReference type="GO" id="GO:0005524">
    <property type="term" value="F:ATP binding"/>
    <property type="evidence" value="ECO:0007669"/>
    <property type="project" value="UniProtKB-KW"/>
</dbReference>
<comment type="similarity">
    <text evidence="5">Belongs to the ABC transporter superfamily. Drug exporter-1 (DrugE1) (TC 3.A.1.105) family.</text>
</comment>
<evidence type="ECO:0000259" key="6">
    <source>
        <dbReference type="PROSITE" id="PS50893"/>
    </source>
</evidence>
<dbReference type="PANTHER" id="PTHR43582">
    <property type="entry name" value="LINEARMYCIN RESISTANCE ATP-BINDING PROTEIN LNRL"/>
    <property type="match status" value="1"/>
</dbReference>
<evidence type="ECO:0000256" key="5">
    <source>
        <dbReference type="ARBA" id="ARBA00049985"/>
    </source>
</evidence>
<name>A0A2R7Y7V5_9CREN</name>
<dbReference type="InterPro" id="IPR027417">
    <property type="entry name" value="P-loop_NTPase"/>
</dbReference>
<sequence length="334" mass="36947">MMRLNKAVEVKNVVKVYGGVVRALNGVDLDVDEGSVYALLGPNGAGKTTLIRVMTTQLRPNEGYVKVFGYDVVNQASKVRELIGYVPQEVSLWSDLTGYENLLIYAKIYGIPKDVRKRVVEEVLDFMGLKEAANRLVRTYSGGMIRRLEIASAVMVKPKLMVLDEPTIGLDPSARKSVWERIISCKKEFGVTVFFATHYMDEADKYADRISLMSSGKIITSGTPEELKALAGGDKVLLKVSNVSETLSTLSKLNYVVVSKVNNGEVEFIVNRSAEALPKVLKELMSNGVEVDEIKIHEASLDEVFIKLTGRSALQEVGRIKEVISARRMIRRGG</sequence>
<evidence type="ECO:0000313" key="7">
    <source>
        <dbReference type="EMBL" id="PUA33615.1"/>
    </source>
</evidence>
<protein>
    <submittedName>
        <fullName evidence="7">ABC transporter</fullName>
    </submittedName>
</protein>
<evidence type="ECO:0000313" key="8">
    <source>
        <dbReference type="Proteomes" id="UP000244093"/>
    </source>
</evidence>
<dbReference type="InterPro" id="IPR003593">
    <property type="entry name" value="AAA+_ATPase"/>
</dbReference>
<dbReference type="PROSITE" id="PS50893">
    <property type="entry name" value="ABC_TRANSPORTER_2"/>
    <property type="match status" value="1"/>
</dbReference>
<dbReference type="SMART" id="SM00382">
    <property type="entry name" value="AAA"/>
    <property type="match status" value="1"/>
</dbReference>
<dbReference type="InterPro" id="IPR003439">
    <property type="entry name" value="ABC_transporter-like_ATP-bd"/>
</dbReference>
<comment type="subcellular location">
    <subcellularLocation>
        <location evidence="1">Cell membrane</location>
        <topology evidence="1">Peripheral membrane protein</topology>
        <orientation evidence="1">Cytoplasmic side</orientation>
    </subcellularLocation>
</comment>
<dbReference type="InterPro" id="IPR025302">
    <property type="entry name" value="DrrA1/2-like_C"/>
</dbReference>
<comment type="caution">
    <text evidence="7">The sequence shown here is derived from an EMBL/GenBank/DDBJ whole genome shotgun (WGS) entry which is preliminary data.</text>
</comment>
<dbReference type="GO" id="GO:0005886">
    <property type="term" value="C:plasma membrane"/>
    <property type="evidence" value="ECO:0007669"/>
    <property type="project" value="UniProtKB-SubCell"/>
</dbReference>
<keyword evidence="2" id="KW-0813">Transport</keyword>
<dbReference type="InterPro" id="IPR005894">
    <property type="entry name" value="DrrA"/>
</dbReference>
<dbReference type="InterPro" id="IPR017871">
    <property type="entry name" value="ABC_transporter-like_CS"/>
</dbReference>
<reference evidence="7 8" key="1">
    <citation type="journal article" date="2018" name="Syst. Appl. Microbiol.">
        <title>A new symbiotic nanoarchaeote (Candidatus Nanoclepta minutus) and its host (Zestosphaera tikiterensis gen. nov., sp. nov.) from a New Zealand hot spring.</title>
        <authorList>
            <person name="St John E."/>
            <person name="Liu Y."/>
            <person name="Podar M."/>
            <person name="Stott M.B."/>
            <person name="Meneghin J."/>
            <person name="Chen Z."/>
            <person name="Lagutin K."/>
            <person name="Mitchell K."/>
            <person name="Reysenbach A.L."/>
        </authorList>
    </citation>
    <scope>NUCLEOTIDE SEQUENCE [LARGE SCALE GENOMIC DNA]</scope>
    <source>
        <strain evidence="7">NZ3</strain>
    </source>
</reference>
<dbReference type="Proteomes" id="UP000244093">
    <property type="component" value="Unassembled WGS sequence"/>
</dbReference>
<gene>
    <name evidence="7" type="ORF">B7O98_04155</name>
</gene>
<dbReference type="AlphaFoldDB" id="A0A2R7Y7V5"/>
<dbReference type="PANTHER" id="PTHR43582:SF2">
    <property type="entry name" value="LINEARMYCIN RESISTANCE ATP-BINDING PROTEIN LNRL"/>
    <property type="match status" value="1"/>
</dbReference>
<dbReference type="SUPFAM" id="SSF52540">
    <property type="entry name" value="P-loop containing nucleoside triphosphate hydrolases"/>
    <property type="match status" value="1"/>
</dbReference>
<evidence type="ECO:0000256" key="2">
    <source>
        <dbReference type="ARBA" id="ARBA00022448"/>
    </source>
</evidence>
<dbReference type="NCBIfam" id="TIGR01188">
    <property type="entry name" value="drrA"/>
    <property type="match status" value="1"/>
</dbReference>
<keyword evidence="4" id="KW-0067">ATP-binding</keyword>
<dbReference type="GO" id="GO:1900753">
    <property type="term" value="P:doxorubicin transport"/>
    <property type="evidence" value="ECO:0007669"/>
    <property type="project" value="InterPro"/>
</dbReference>
<feature type="domain" description="ABC transporter" evidence="6">
    <location>
        <begin position="8"/>
        <end position="240"/>
    </location>
</feature>
<evidence type="ECO:0000256" key="1">
    <source>
        <dbReference type="ARBA" id="ARBA00004413"/>
    </source>
</evidence>